<dbReference type="EMBL" id="JAELVM010000001">
    <property type="protein sequence ID" value="MBL1220413.1"/>
    <property type="molecule type" value="Genomic_DNA"/>
</dbReference>
<name>A0ABS1QCS3_9FLAO</name>
<evidence type="ECO:0000313" key="2">
    <source>
        <dbReference type="Proteomes" id="UP000661696"/>
    </source>
</evidence>
<accession>A0ABS1QCS3</accession>
<dbReference type="RefSeq" id="WP_202089731.1">
    <property type="nucleotide sequence ID" value="NZ_JAELVM010000001.1"/>
</dbReference>
<dbReference type="Proteomes" id="UP000661696">
    <property type="component" value="Unassembled WGS sequence"/>
</dbReference>
<organism evidence="1 2">
    <name type="scientific">Chryseobacterium endalhagicum</name>
    <dbReference type="NCBI Taxonomy" id="2797638"/>
    <lineage>
        <taxon>Bacteria</taxon>
        <taxon>Pseudomonadati</taxon>
        <taxon>Bacteroidota</taxon>
        <taxon>Flavobacteriia</taxon>
        <taxon>Flavobacteriales</taxon>
        <taxon>Weeksellaceae</taxon>
        <taxon>Chryseobacterium group</taxon>
        <taxon>Chryseobacterium</taxon>
    </lineage>
</organism>
<protein>
    <recommendedName>
        <fullName evidence="3">HNH domain-containing protein</fullName>
    </recommendedName>
</protein>
<evidence type="ECO:0008006" key="3">
    <source>
        <dbReference type="Google" id="ProtNLM"/>
    </source>
</evidence>
<reference evidence="1 2" key="1">
    <citation type="submission" date="2020-12" db="EMBL/GenBank/DDBJ databases">
        <title>Chryseobacterium endoalhailicus sp. nov., isolated from seed of leguminous plant.</title>
        <authorList>
            <person name="Zhang X."/>
        </authorList>
    </citation>
    <scope>NUCLEOTIDE SEQUENCE [LARGE SCALE GENOMIC DNA]</scope>
    <source>
        <strain evidence="1 2">L7</strain>
    </source>
</reference>
<dbReference type="Gene3D" id="1.10.30.50">
    <property type="match status" value="1"/>
</dbReference>
<sequence length="308" mass="36105">MIFFDLSSKPNIIQEHRDSLKPYLLRKIRESNLNRLLKDFIESKLEDILISKPADLKNINDLLLGHRAYKNSLKPKIKKIFNYKYFRAKGNNRYDAYALAAKLEIRTCLYCNRNYTLTVDKGSGKDDKFIRPEFDHFFDQDDYPLLALSVYNLIPSCKTCNSTLKHTAKFKLSENIHPYIDDVISDYKYQYLPYTVSAILGGSAHLGVKLMPTSSDAILNQRIENSSEVFRLNEILSAHSEELKDIFDIRHRFSQRYLIELVEKYEKLDFDYDDIYRIVFGTYSKEADFSKRPFSKVKKDILNELGIL</sequence>
<comment type="caution">
    <text evidence="1">The sequence shown here is derived from an EMBL/GenBank/DDBJ whole genome shotgun (WGS) entry which is preliminary data.</text>
</comment>
<keyword evidence="2" id="KW-1185">Reference proteome</keyword>
<gene>
    <name evidence="1" type="ORF">JET18_06160</name>
</gene>
<proteinExistence type="predicted"/>
<evidence type="ECO:0000313" key="1">
    <source>
        <dbReference type="EMBL" id="MBL1220413.1"/>
    </source>
</evidence>